<evidence type="ECO:0000259" key="6">
    <source>
        <dbReference type="SMART" id="SM00490"/>
    </source>
</evidence>
<evidence type="ECO:0000256" key="1">
    <source>
        <dbReference type="ARBA" id="ARBA00022741"/>
    </source>
</evidence>
<gene>
    <name evidence="7" type="ORF">TRIVIDRAFT_205942</name>
</gene>
<accession>G9N8P5</accession>
<dbReference type="InterPro" id="IPR014001">
    <property type="entry name" value="Helicase_ATP-bd"/>
</dbReference>
<name>G9N8P5_HYPVG</name>
<dbReference type="InterPro" id="IPR049730">
    <property type="entry name" value="SNF2/RAD54-like_C"/>
</dbReference>
<evidence type="ECO:0008006" key="9">
    <source>
        <dbReference type="Google" id="ProtNLM"/>
    </source>
</evidence>
<dbReference type="HOGENOM" id="CLU_248227_0_0_1"/>
<feature type="domain" description="Helicase ATP-binding" evidence="5">
    <location>
        <begin position="485"/>
        <end position="802"/>
    </location>
</feature>
<dbReference type="Pfam" id="PF00176">
    <property type="entry name" value="SNF2-rel_dom"/>
    <property type="match status" value="1"/>
</dbReference>
<dbReference type="RefSeq" id="XP_013951543.1">
    <property type="nucleotide sequence ID" value="XM_014096068.1"/>
</dbReference>
<proteinExistence type="predicted"/>
<keyword evidence="1" id="KW-0547">Nucleotide-binding</keyword>
<dbReference type="CDD" id="cd18793">
    <property type="entry name" value="SF2_C_SNF"/>
    <property type="match status" value="1"/>
</dbReference>
<keyword evidence="8" id="KW-1185">Reference proteome</keyword>
<dbReference type="OrthoDB" id="5154134at2759"/>
<feature type="compositionally biased region" description="Low complexity" evidence="4">
    <location>
        <begin position="340"/>
        <end position="357"/>
    </location>
</feature>
<dbReference type="InParanoid" id="G9N8P5"/>
<dbReference type="SMART" id="SM00487">
    <property type="entry name" value="DEXDc"/>
    <property type="match status" value="1"/>
</dbReference>
<dbReference type="InterPro" id="IPR027417">
    <property type="entry name" value="P-loop_NTPase"/>
</dbReference>
<evidence type="ECO:0000256" key="4">
    <source>
        <dbReference type="SAM" id="MobiDB-lite"/>
    </source>
</evidence>
<dbReference type="Gene3D" id="3.40.50.300">
    <property type="entry name" value="P-loop containing nucleotide triphosphate hydrolases"/>
    <property type="match status" value="1"/>
</dbReference>
<comment type="caution">
    <text evidence="7">The sequence shown here is derived from an EMBL/GenBank/DDBJ whole genome shotgun (WGS) entry which is preliminary data.</text>
</comment>
<dbReference type="VEuPathDB" id="FungiDB:TRIVIDRAFT_205942"/>
<feature type="region of interest" description="Disordered" evidence="4">
    <location>
        <begin position="336"/>
        <end position="357"/>
    </location>
</feature>
<dbReference type="STRING" id="413071.G9N8P5"/>
<feature type="region of interest" description="Disordered" evidence="4">
    <location>
        <begin position="1382"/>
        <end position="1423"/>
    </location>
</feature>
<sequence length="1423" mass="160920">MDFTPILRCDDLDTWRTADDATDFEVANTAVHTPDDDMTKIQRNAKIWRTAGHEIGVQVLQKWSTEPKNITSLAGYHGFNEKCVANFVDTVVPDIIPAGLKLLHSKFRVEVAKALFQEYSVESGSLPDSMDALYINSRTRVDALPEGSSLQLLIGPIELMNMYTHKSALKRFVDQTIQSIKVPIFLPITRGVISSSDAEDNIIDPAATILIQAAQILLFAPTKWHKDIKYTRLTDEYKRRYPTPPGHGGDCRTVAGMFSLEDLHRAVILVYLAIYRRVQNGTAGLKTQRAPQPRGTFSGYYDVERQIPDDTAGKEGASQLAVARFIRHPLPVLQTGLIQPSPTTASSESRSTRAAAPDIPFTPCEKIDYPPNLDKWLEIRERFDWDDPDQVFARVSEHITSFNALVGDQHLIEFVERGSASTVIQEFLALHPEDEKGLNDALLRSYALETVFNGHPPPEDTDINAVCSRFGIKPYPSLELYPDQGFQPLKPHQVAGVIFQKLDTIGHILLSNEMGLGKTKVFISMIECRARELEAKFKILHDDNNRDIFFPTLVVNPPSIIHQTHAEMKANFPGLKVLMYYASKSQSRKFDSATILEKNEFLQVLRKLSNSDPQTARIVIMTTYNTLHCREVSRTERRFIFLERKEKGPTAKRPKTMTPPPIDSTEVDDALRADCNGDSSDSDSDYYTPAEMLAFQARRPETTPKLRKYHKGDLELKNKRLHFLKGHERALPDGYLVEYNLVRPALGDVKWGFLIVDEAHTARRVDGVTGTPLMGSLHDIISPLSLIWSKLDIETPPNGDIGIGYTQGLWEENYDPNINNTWPNGKETKGIFTEKFLKSCPSEGWTQMQEFYKRTGVKIWQINPTLVERAGRQAEWSSAFGQKVMSVVLGMVSLHRTQRSRLILPDGQVCFPAADLMPMTIITEELSYDPARRPLVQEHGRNIAARIFVAGPSNTTQNFTPSQNVPPSGAQEGSLNFGAYRQGVLVAYDWRNSHILYSNVEEIFGGEPDAIANTLRLLRDSGGLTDTQAKRLQQRTAKHSMPTVGVNHVQKLLSFDNNQGLDYFFTRTCLDPDVLPLTDRAAWIYWLTATSPVLARTIELCHRYVHERKERVLIYVDTPWIQQMMYSALLMAGFKSLTVRSSDKPSAKIEAVQKFSDPRSDAQVFIANINIMSTGLNLHHACCFGILATFHFNAKTIQQVHGRLHRLGQKKVVVWHNLKVKDSFHDYQERMLLTKWSRQLSAESNLPRWMTGTLREIVLFELIRSYFHQPFNRYSWVILADRDGKAMAYYSEEAIKLGYACSALAKLSLNTEKGAYWIENDDYIATALLELVASVELKQTEPWLTMDESQLRVAMELEKFIHGVKNGESLREKAKFFSQRVKERQQTTNADFTLEESSDNTEEVVEDEDATADAPLSNQGDGE</sequence>
<dbReference type="GO" id="GO:0016787">
    <property type="term" value="F:hydrolase activity"/>
    <property type="evidence" value="ECO:0007669"/>
    <property type="project" value="UniProtKB-KW"/>
</dbReference>
<dbReference type="Proteomes" id="UP000007115">
    <property type="component" value="Unassembled WGS sequence"/>
</dbReference>
<dbReference type="InterPro" id="IPR000330">
    <property type="entry name" value="SNF2_N"/>
</dbReference>
<evidence type="ECO:0000313" key="8">
    <source>
        <dbReference type="Proteomes" id="UP000007115"/>
    </source>
</evidence>
<dbReference type="GeneID" id="25790358"/>
<dbReference type="Gene3D" id="3.40.50.10810">
    <property type="entry name" value="Tandem AAA-ATPase domain"/>
    <property type="match status" value="1"/>
</dbReference>
<dbReference type="InterPro" id="IPR038718">
    <property type="entry name" value="SNF2-like_sf"/>
</dbReference>
<keyword evidence="3" id="KW-0067">ATP-binding</keyword>
<protein>
    <recommendedName>
        <fullName evidence="9">Helicase C-terminal domain-containing protein</fullName>
    </recommendedName>
</protein>
<evidence type="ECO:0000259" key="5">
    <source>
        <dbReference type="SMART" id="SM00487"/>
    </source>
</evidence>
<dbReference type="EMBL" id="ABDF02000089">
    <property type="protein sequence ID" value="EHK17350.1"/>
    <property type="molecule type" value="Genomic_DNA"/>
</dbReference>
<reference evidence="7 8" key="1">
    <citation type="journal article" date="2011" name="Genome Biol.">
        <title>Comparative genome sequence analysis underscores mycoparasitism as the ancestral life style of Trichoderma.</title>
        <authorList>
            <person name="Kubicek C.P."/>
            <person name="Herrera-Estrella A."/>
            <person name="Seidl-Seiboth V."/>
            <person name="Martinez D.A."/>
            <person name="Druzhinina I.S."/>
            <person name="Thon M."/>
            <person name="Zeilinger S."/>
            <person name="Casas-Flores S."/>
            <person name="Horwitz B.A."/>
            <person name="Mukherjee P.K."/>
            <person name="Mukherjee M."/>
            <person name="Kredics L."/>
            <person name="Alcaraz L.D."/>
            <person name="Aerts A."/>
            <person name="Antal Z."/>
            <person name="Atanasova L."/>
            <person name="Cervantes-Badillo M.G."/>
            <person name="Challacombe J."/>
            <person name="Chertkov O."/>
            <person name="McCluskey K."/>
            <person name="Coulpier F."/>
            <person name="Deshpande N."/>
            <person name="von Doehren H."/>
            <person name="Ebbole D.J."/>
            <person name="Esquivel-Naranjo E.U."/>
            <person name="Fekete E."/>
            <person name="Flipphi M."/>
            <person name="Glaser F."/>
            <person name="Gomez-Rodriguez E.Y."/>
            <person name="Gruber S."/>
            <person name="Han C."/>
            <person name="Henrissat B."/>
            <person name="Hermosa R."/>
            <person name="Hernandez-Onate M."/>
            <person name="Karaffa L."/>
            <person name="Kosti I."/>
            <person name="Le Crom S."/>
            <person name="Lindquist E."/>
            <person name="Lucas S."/>
            <person name="Luebeck M."/>
            <person name="Luebeck P.S."/>
            <person name="Margeot A."/>
            <person name="Metz B."/>
            <person name="Misra M."/>
            <person name="Nevalainen H."/>
            <person name="Omann M."/>
            <person name="Packer N."/>
            <person name="Perrone G."/>
            <person name="Uresti-Rivera E.E."/>
            <person name="Salamov A."/>
            <person name="Schmoll M."/>
            <person name="Seiboth B."/>
            <person name="Shapiro H."/>
            <person name="Sukno S."/>
            <person name="Tamayo-Ramos J.A."/>
            <person name="Tisch D."/>
            <person name="Wiest A."/>
            <person name="Wilkinson H.H."/>
            <person name="Zhang M."/>
            <person name="Coutinho P.M."/>
            <person name="Kenerley C.M."/>
            <person name="Monte E."/>
            <person name="Baker S.E."/>
            <person name="Grigoriev I.V."/>
        </authorList>
    </citation>
    <scope>NUCLEOTIDE SEQUENCE [LARGE SCALE GENOMIC DNA]</scope>
    <source>
        <strain evidence="8">Gv29-8 / FGSC 10586</strain>
    </source>
</reference>
<dbReference type="Pfam" id="PF00271">
    <property type="entry name" value="Helicase_C"/>
    <property type="match status" value="1"/>
</dbReference>
<keyword evidence="2" id="KW-0378">Hydrolase</keyword>
<organism evidence="7 8">
    <name type="scientific">Hypocrea virens (strain Gv29-8 / FGSC 10586)</name>
    <name type="common">Gliocladium virens</name>
    <name type="synonym">Trichoderma virens</name>
    <dbReference type="NCBI Taxonomy" id="413071"/>
    <lineage>
        <taxon>Eukaryota</taxon>
        <taxon>Fungi</taxon>
        <taxon>Dikarya</taxon>
        <taxon>Ascomycota</taxon>
        <taxon>Pezizomycotina</taxon>
        <taxon>Sordariomycetes</taxon>
        <taxon>Hypocreomycetidae</taxon>
        <taxon>Hypocreales</taxon>
        <taxon>Hypocreaceae</taxon>
        <taxon>Trichoderma</taxon>
    </lineage>
</organism>
<dbReference type="OMA" id="NINIMST"/>
<dbReference type="SUPFAM" id="SSF52540">
    <property type="entry name" value="P-loop containing nucleoside triphosphate hydrolases"/>
    <property type="match status" value="2"/>
</dbReference>
<evidence type="ECO:0000256" key="2">
    <source>
        <dbReference type="ARBA" id="ARBA00022801"/>
    </source>
</evidence>
<dbReference type="InterPro" id="IPR001650">
    <property type="entry name" value="Helicase_C-like"/>
</dbReference>
<feature type="compositionally biased region" description="Acidic residues" evidence="4">
    <location>
        <begin position="1393"/>
        <end position="1411"/>
    </location>
</feature>
<feature type="region of interest" description="Disordered" evidence="4">
    <location>
        <begin position="647"/>
        <end position="667"/>
    </location>
</feature>
<dbReference type="PANTHER" id="PTHR10799">
    <property type="entry name" value="SNF2/RAD54 HELICASE FAMILY"/>
    <property type="match status" value="1"/>
</dbReference>
<dbReference type="SMART" id="SM00490">
    <property type="entry name" value="HELICc"/>
    <property type="match status" value="1"/>
</dbReference>
<evidence type="ECO:0000313" key="7">
    <source>
        <dbReference type="EMBL" id="EHK17350.1"/>
    </source>
</evidence>
<dbReference type="GO" id="GO:0005524">
    <property type="term" value="F:ATP binding"/>
    <property type="evidence" value="ECO:0007669"/>
    <property type="project" value="InterPro"/>
</dbReference>
<evidence type="ECO:0000256" key="3">
    <source>
        <dbReference type="ARBA" id="ARBA00022840"/>
    </source>
</evidence>
<feature type="domain" description="Helicase C-terminal" evidence="6">
    <location>
        <begin position="1123"/>
        <end position="1208"/>
    </location>
</feature>
<dbReference type="eggNOG" id="ENOG502RMCD">
    <property type="taxonomic scope" value="Eukaryota"/>
</dbReference>